<accession>A0A9Q0EIN4</accession>
<organism evidence="2 3">
    <name type="scientific">Muraenolepis orangiensis</name>
    <name type="common">Patagonian moray cod</name>
    <dbReference type="NCBI Taxonomy" id="630683"/>
    <lineage>
        <taxon>Eukaryota</taxon>
        <taxon>Metazoa</taxon>
        <taxon>Chordata</taxon>
        <taxon>Craniata</taxon>
        <taxon>Vertebrata</taxon>
        <taxon>Euteleostomi</taxon>
        <taxon>Actinopterygii</taxon>
        <taxon>Neopterygii</taxon>
        <taxon>Teleostei</taxon>
        <taxon>Neoteleostei</taxon>
        <taxon>Acanthomorphata</taxon>
        <taxon>Zeiogadaria</taxon>
        <taxon>Gadariae</taxon>
        <taxon>Gadiformes</taxon>
        <taxon>Muraenolepidoidei</taxon>
        <taxon>Muraenolepididae</taxon>
        <taxon>Muraenolepis</taxon>
    </lineage>
</organism>
<reference evidence="2" key="1">
    <citation type="submission" date="2022-07" db="EMBL/GenBank/DDBJ databases">
        <title>Chromosome-level genome of Muraenolepis orangiensis.</title>
        <authorList>
            <person name="Kim J."/>
        </authorList>
    </citation>
    <scope>NUCLEOTIDE SEQUENCE</scope>
    <source>
        <strain evidence="2">KU_S4_2022</strain>
        <tissue evidence="2">Muscle</tissue>
    </source>
</reference>
<keyword evidence="3" id="KW-1185">Reference proteome</keyword>
<evidence type="ECO:0000256" key="1">
    <source>
        <dbReference type="SAM" id="MobiDB-lite"/>
    </source>
</evidence>
<name>A0A9Q0EIN4_9TELE</name>
<feature type="region of interest" description="Disordered" evidence="1">
    <location>
        <begin position="57"/>
        <end position="160"/>
    </location>
</feature>
<protein>
    <submittedName>
        <fullName evidence="2">Uncharacterized protein</fullName>
    </submittedName>
</protein>
<proteinExistence type="predicted"/>
<evidence type="ECO:0000313" key="2">
    <source>
        <dbReference type="EMBL" id="KAJ3607626.1"/>
    </source>
</evidence>
<dbReference type="OrthoDB" id="9939684at2759"/>
<gene>
    <name evidence="2" type="ORF">NHX12_024677</name>
</gene>
<dbReference type="EMBL" id="JANIIK010000040">
    <property type="protein sequence ID" value="KAJ3607626.1"/>
    <property type="molecule type" value="Genomic_DNA"/>
</dbReference>
<dbReference type="AlphaFoldDB" id="A0A9Q0EIN4"/>
<dbReference type="Proteomes" id="UP001148018">
    <property type="component" value="Unassembled WGS sequence"/>
</dbReference>
<sequence>MCPPPCVPRLSIWEQLAVNQPRPPGTQRCGTYCQTPPISRGKRGLLDGARVSGRAYSHLDETEVEDKEVESLQRGGAFPPSALRPLDASCAHHPVPPGPAAGGQGGGAPRRRPALWSPPPAGSLPPARLSRWPAYRRLPVPFDCPQLSKTSPCLGEQRID</sequence>
<evidence type="ECO:0000313" key="3">
    <source>
        <dbReference type="Proteomes" id="UP001148018"/>
    </source>
</evidence>
<comment type="caution">
    <text evidence="2">The sequence shown here is derived from an EMBL/GenBank/DDBJ whole genome shotgun (WGS) entry which is preliminary data.</text>
</comment>